<feature type="domain" description="Peptidase S8/S53" evidence="9">
    <location>
        <begin position="214"/>
        <end position="481"/>
    </location>
</feature>
<feature type="region of interest" description="Disordered" evidence="8">
    <location>
        <begin position="1"/>
        <end position="40"/>
    </location>
</feature>
<proteinExistence type="inferred from homology"/>
<evidence type="ECO:0000313" key="11">
    <source>
        <dbReference type="EMBL" id="RKN23476.1"/>
    </source>
</evidence>
<dbReference type="Pfam" id="PF00082">
    <property type="entry name" value="Peptidase_S8"/>
    <property type="match status" value="1"/>
</dbReference>
<evidence type="ECO:0000256" key="7">
    <source>
        <dbReference type="RuleBase" id="RU003355"/>
    </source>
</evidence>
<dbReference type="Gene3D" id="2.60.40.650">
    <property type="match status" value="1"/>
</dbReference>
<evidence type="ECO:0000256" key="3">
    <source>
        <dbReference type="ARBA" id="ARBA00022801"/>
    </source>
</evidence>
<dbReference type="PRINTS" id="PR00723">
    <property type="entry name" value="SUBTILISIN"/>
</dbReference>
<dbReference type="AlphaFoldDB" id="A0A3A9WAU3"/>
<evidence type="ECO:0000256" key="6">
    <source>
        <dbReference type="PROSITE-ProRule" id="PRU01240"/>
    </source>
</evidence>
<feature type="compositionally biased region" description="Gly residues" evidence="8">
    <location>
        <begin position="17"/>
        <end position="34"/>
    </location>
</feature>
<dbReference type="GO" id="GO:0005975">
    <property type="term" value="P:carbohydrate metabolic process"/>
    <property type="evidence" value="ECO:0007669"/>
    <property type="project" value="UniProtKB-ARBA"/>
</dbReference>
<comment type="similarity">
    <text evidence="1 6 7">Belongs to the peptidase S8 family.</text>
</comment>
<dbReference type="OrthoDB" id="9798386at2"/>
<feature type="active site" description="Charge relay system" evidence="5 6">
    <location>
        <position position="255"/>
    </location>
</feature>
<gene>
    <name evidence="11" type="ORF">D7318_13015</name>
    <name evidence="10" type="ORF">D7319_12060</name>
</gene>
<dbReference type="InterPro" id="IPR013783">
    <property type="entry name" value="Ig-like_fold"/>
</dbReference>
<dbReference type="InterPro" id="IPR036852">
    <property type="entry name" value="Peptidase_S8/S53_dom_sf"/>
</dbReference>
<evidence type="ECO:0000256" key="5">
    <source>
        <dbReference type="PIRSR" id="PIRSR615500-1"/>
    </source>
</evidence>
<evidence type="ECO:0000313" key="12">
    <source>
        <dbReference type="Proteomes" id="UP000268652"/>
    </source>
</evidence>
<feature type="active site" description="Charge relay system" evidence="5 6">
    <location>
        <position position="223"/>
    </location>
</feature>
<dbReference type="SUPFAM" id="SSF52743">
    <property type="entry name" value="Subtilisin-like"/>
    <property type="match status" value="1"/>
</dbReference>
<evidence type="ECO:0000256" key="8">
    <source>
        <dbReference type="SAM" id="MobiDB-lite"/>
    </source>
</evidence>
<dbReference type="PANTHER" id="PTHR43806">
    <property type="entry name" value="PEPTIDASE S8"/>
    <property type="match status" value="1"/>
</dbReference>
<comment type="caution">
    <text evidence="10">The sequence shown here is derived from an EMBL/GenBank/DDBJ whole genome shotgun (WGS) entry which is preliminary data.</text>
</comment>
<dbReference type="PIRSF" id="PIRSF037854">
    <property type="entry name" value="Dihydropyridine_esterase"/>
    <property type="match status" value="1"/>
</dbReference>
<dbReference type="Proteomes" id="UP000268652">
    <property type="component" value="Unassembled WGS sequence"/>
</dbReference>
<reference evidence="12 13" key="1">
    <citation type="submission" date="2018-09" db="EMBL/GenBank/DDBJ databases">
        <title>Streptomyces sp. nov. DS1-2, an endophytic actinomycete isolated from roots of Dendrobium scabrilingue.</title>
        <authorList>
            <person name="Kuncharoen N."/>
            <person name="Kudo T."/>
            <person name="Ohkuma M."/>
            <person name="Yuki M."/>
            <person name="Tanasupawat S."/>
        </authorList>
    </citation>
    <scope>NUCLEOTIDE SEQUENCE [LARGE SCALE GENOMIC DNA]</scope>
    <source>
        <strain evidence="10 13">AZ1-7</strain>
        <strain evidence="11 12">DS1-2</strain>
    </source>
</reference>
<dbReference type="PROSITE" id="PS00137">
    <property type="entry name" value="SUBTILASE_HIS"/>
    <property type="match status" value="1"/>
</dbReference>
<dbReference type="InterPro" id="IPR023827">
    <property type="entry name" value="Peptidase_S8_Asp-AS"/>
</dbReference>
<dbReference type="InterPro" id="IPR022398">
    <property type="entry name" value="Peptidase_S8_His-AS"/>
</dbReference>
<keyword evidence="4 6" id="KW-0720">Serine protease</keyword>
<dbReference type="GO" id="GO:0004252">
    <property type="term" value="F:serine-type endopeptidase activity"/>
    <property type="evidence" value="ECO:0007669"/>
    <property type="project" value="UniProtKB-UniRule"/>
</dbReference>
<dbReference type="InterPro" id="IPR050131">
    <property type="entry name" value="Peptidase_S8_subtilisin-like"/>
</dbReference>
<dbReference type="PROSITE" id="PS51892">
    <property type="entry name" value="SUBTILASE"/>
    <property type="match status" value="1"/>
</dbReference>
<dbReference type="EMBL" id="RBDY01000007">
    <property type="protein sequence ID" value="RKN23476.1"/>
    <property type="molecule type" value="Genomic_DNA"/>
</dbReference>
<dbReference type="InterPro" id="IPR015500">
    <property type="entry name" value="Peptidase_S8_subtilisin-rel"/>
</dbReference>
<organism evidence="10 13">
    <name type="scientific">Streptomyces radicis</name>
    <dbReference type="NCBI Taxonomy" id="1750517"/>
    <lineage>
        <taxon>Bacteria</taxon>
        <taxon>Bacillati</taxon>
        <taxon>Actinomycetota</taxon>
        <taxon>Actinomycetes</taxon>
        <taxon>Kitasatosporales</taxon>
        <taxon>Streptomycetaceae</taxon>
        <taxon>Streptomyces</taxon>
    </lineage>
</organism>
<evidence type="ECO:0000256" key="2">
    <source>
        <dbReference type="ARBA" id="ARBA00022670"/>
    </source>
</evidence>
<protein>
    <recommendedName>
        <fullName evidence="9">Peptidase S8/S53 domain-containing protein</fullName>
    </recommendedName>
</protein>
<dbReference type="InterPro" id="IPR000209">
    <property type="entry name" value="Peptidase_S8/S53_dom"/>
</dbReference>
<sequence>MLAGSTGPATAQAAHGSGHGSGHGTLGDAQGGAPGSSRVPLITGDQVVLDAEGRPSGLIRAEGREAVPFRVLPSADGASTHVIPADVVPLIADGTLDRRLFDVAQLARAPYRAAGGLPLIVGYDGERPRAQGEGPLADAGGTDLAAIDAEAVTVPGDEIAAVWAALTEEAAGERPLAAAPGIATIALDGIVEKTLAESVPQIGAPEAWEAGYDGTGTTIAVLDTGVDDEHPDLAGKVVAEQNFSESPDAHDRDGHGTHVASTAAGTGAHGGGAYTGVAPGASIINGKVLDDFGSGFESDIIAGMEWAVAQGADVVSMSLGGAAGPQIDPMEEAVNTLSAESDALFVIAAGNSGPAAGSIGSPGTADAALTLGAVDKSDALADFSSVGPRTRDGAVKPDVTAPGVAIAAAGAEGAAIWDYGTPVADGYVAIDGTSMATPHASGAAALLAQADPELTGEEIKAALTASAVPGEGYSAFQQGAGRIDVPAALEQTVTAEPVSIGFGSVPWPHEDAEPITRDLTYGNAGEQDLTLALTSTGTGPDGDAAPEGMFTLSADEVTVPAGGTATVEVTADTTHGGEVYGAYTSYVTATAEDGQTVRTAGAVVREEQLFEVTVDVTGRDGAPATDWWGMVIDLETLEFHDVVADPETGTGSIRLPEGAYQVDTSVFRATEDGAELLGVDWLLTPYIALTEDTTVAADASAAGAIDFTMPVDDATQTDLTVGYQLARDGQTTFDSAWSAGGLPEGLRTAQLGELGDGWSISGYAGTTWAAEGAEYHGAHQQEGTFYTGLEKETEESALARVTTEEGASLDGVTGVLFTVNSLLSMASAAEHALPRTTEVFVEAGVGTWTQEFLQTDPDVFAAAGAVTEPTEYAAGESYRERFNVGVFGPRIGEEGGLFRLGNDLYGAINPFSDGADHSGFSQYDAATTTLLLDGEELAVVDDLLDAAVFELPADEGAYELVSTVTRGGDGGVPTASVSTEITTAFTFTSAAGPEDGPVPVPVSVVRLTPELALDSTAPAGRAQSVPLTVQGAAAGGNVASLTAEVSTDGGATWAEAAVDGDAFEVTNPEAGGTVSFRVSLEDGRGNTTVQTIVDAYRTA</sequence>
<keyword evidence="2 6" id="KW-0645">Protease</keyword>
<dbReference type="GO" id="GO:0006508">
    <property type="term" value="P:proteolysis"/>
    <property type="evidence" value="ECO:0007669"/>
    <property type="project" value="UniProtKB-KW"/>
</dbReference>
<evidence type="ECO:0000259" key="9">
    <source>
        <dbReference type="Pfam" id="PF00082"/>
    </source>
</evidence>
<evidence type="ECO:0000256" key="1">
    <source>
        <dbReference type="ARBA" id="ARBA00011073"/>
    </source>
</evidence>
<dbReference type="PROSITE" id="PS00136">
    <property type="entry name" value="SUBTILASE_ASP"/>
    <property type="match status" value="1"/>
</dbReference>
<dbReference type="Gene3D" id="3.40.50.200">
    <property type="entry name" value="Peptidase S8/S53 domain"/>
    <property type="match status" value="1"/>
</dbReference>
<dbReference type="EMBL" id="RBDX01000007">
    <property type="protein sequence ID" value="RKN09839.1"/>
    <property type="molecule type" value="Genomic_DNA"/>
</dbReference>
<name>A0A3A9WAU3_9ACTN</name>
<feature type="active site" description="Charge relay system" evidence="5 6">
    <location>
        <position position="434"/>
    </location>
</feature>
<dbReference type="InterPro" id="IPR017297">
    <property type="entry name" value="Peptidase_S8A_DPH-A"/>
</dbReference>
<dbReference type="Gene3D" id="2.60.40.10">
    <property type="entry name" value="Immunoglobulins"/>
    <property type="match status" value="1"/>
</dbReference>
<dbReference type="PROSITE" id="PS00138">
    <property type="entry name" value="SUBTILASE_SER"/>
    <property type="match status" value="1"/>
</dbReference>
<dbReference type="InterPro" id="IPR023828">
    <property type="entry name" value="Peptidase_S8_Ser-AS"/>
</dbReference>
<dbReference type="PANTHER" id="PTHR43806:SF11">
    <property type="entry name" value="CEREVISIN-RELATED"/>
    <property type="match status" value="1"/>
</dbReference>
<keyword evidence="3 6" id="KW-0378">Hydrolase</keyword>
<evidence type="ECO:0000313" key="10">
    <source>
        <dbReference type="EMBL" id="RKN09839.1"/>
    </source>
</evidence>
<dbReference type="Proteomes" id="UP000275024">
    <property type="component" value="Unassembled WGS sequence"/>
</dbReference>
<accession>A0A3A9WAU3</accession>
<keyword evidence="12" id="KW-1185">Reference proteome</keyword>
<evidence type="ECO:0000256" key="4">
    <source>
        <dbReference type="ARBA" id="ARBA00022825"/>
    </source>
</evidence>
<evidence type="ECO:0000313" key="13">
    <source>
        <dbReference type="Proteomes" id="UP000275024"/>
    </source>
</evidence>